<accession>A0ABT5IHK1</accession>
<dbReference type="InterPro" id="IPR050816">
    <property type="entry name" value="Flavin-dep_Halogenase_NPB"/>
</dbReference>
<dbReference type="RefSeq" id="WP_272742328.1">
    <property type="nucleotide sequence ID" value="NZ_JAQQKW010000010.1"/>
</dbReference>
<gene>
    <name evidence="1" type="ORF">PQU94_15440</name>
</gene>
<dbReference type="EMBL" id="JAQQKW010000010">
    <property type="protein sequence ID" value="MDC7695670.1"/>
    <property type="molecule type" value="Genomic_DNA"/>
</dbReference>
<dbReference type="InterPro" id="IPR006905">
    <property type="entry name" value="Flavin_halogenase"/>
</dbReference>
<reference evidence="1 2" key="1">
    <citation type="submission" date="2023-01" db="EMBL/GenBank/DDBJ databases">
        <title>Novel species of the genus Asticcacaulis isolated from rivers.</title>
        <authorList>
            <person name="Lu H."/>
        </authorList>
    </citation>
    <scope>NUCLEOTIDE SEQUENCE [LARGE SCALE GENOMIC DNA]</scope>
    <source>
        <strain evidence="1 2">DXS10W</strain>
    </source>
</reference>
<proteinExistence type="predicted"/>
<dbReference type="InterPro" id="IPR036188">
    <property type="entry name" value="FAD/NAD-bd_sf"/>
</dbReference>
<evidence type="ECO:0000313" key="2">
    <source>
        <dbReference type="Proteomes" id="UP001216595"/>
    </source>
</evidence>
<dbReference type="PANTHER" id="PTHR43747:SF4">
    <property type="entry name" value="FLAVIN-DEPENDENT TRYPTOPHAN HALOGENASE"/>
    <property type="match status" value="1"/>
</dbReference>
<dbReference type="Proteomes" id="UP001216595">
    <property type="component" value="Unassembled WGS sequence"/>
</dbReference>
<dbReference type="PANTHER" id="PTHR43747">
    <property type="entry name" value="FAD-BINDING PROTEIN"/>
    <property type="match status" value="1"/>
</dbReference>
<protein>
    <submittedName>
        <fullName evidence="1">Tryptophan 7-halogenase</fullName>
    </submittedName>
</protein>
<comment type="caution">
    <text evidence="1">The sequence shown here is derived from an EMBL/GenBank/DDBJ whole genome shotgun (WGS) entry which is preliminary data.</text>
</comment>
<sequence length="484" mass="52580">MTTANLHVVVCGGGLAGQMTAAALGAYACPTLTISWLSEGKDPDTDLFYGHLAPPDAYRFNLACRVAEPDLILHSQTALSFGTHYRHWGAQGLDWVQAFHQPLPVLEGVPFHHYLTQQGQGALEPYLVSALAARRGVFAHPPEDRNHPLSRAEYGYHFEAADYGRRFERAALSAGVRRIEAAIAAVEAADGHIRAVHLSDGQSLTADVWIDASGPHAALLSRLVPETLGHRRLTARQVRSDAPPAGGGVTVVTGMPEGWQAQTPLRAALLTLTVSEADSATPADASARTATLTVGQRRAAWAGNCVGIGQAACVAEPLTPAPMILLQRDIERLLALLPVTADLSVERREFNRQAEVDYAHAGLFMRALFTAAPLDGSAYWQAATAEPEDARLRLKIEQFESRGLPVAFDLEPFSREDWLILHYGMGRRPARYDRTADRADPARVEAYLAAQRRDIDGVARALPPHHQYLDGLTGYLRQQQGQTA</sequence>
<dbReference type="Gene3D" id="3.50.50.60">
    <property type="entry name" value="FAD/NAD(P)-binding domain"/>
    <property type="match status" value="1"/>
</dbReference>
<organism evidence="1 2">
    <name type="scientific">Asticcacaulis currens</name>
    <dbReference type="NCBI Taxonomy" id="2984210"/>
    <lineage>
        <taxon>Bacteria</taxon>
        <taxon>Pseudomonadati</taxon>
        <taxon>Pseudomonadota</taxon>
        <taxon>Alphaproteobacteria</taxon>
        <taxon>Caulobacterales</taxon>
        <taxon>Caulobacteraceae</taxon>
        <taxon>Asticcacaulis</taxon>
    </lineage>
</organism>
<name>A0ABT5IHK1_9CAUL</name>
<evidence type="ECO:0000313" key="1">
    <source>
        <dbReference type="EMBL" id="MDC7695670.1"/>
    </source>
</evidence>
<keyword evidence="2" id="KW-1185">Reference proteome</keyword>
<dbReference type="SUPFAM" id="SSF51905">
    <property type="entry name" value="FAD/NAD(P)-binding domain"/>
    <property type="match status" value="1"/>
</dbReference>
<dbReference type="Pfam" id="PF04820">
    <property type="entry name" value="Trp_halogenase"/>
    <property type="match status" value="1"/>
</dbReference>